<dbReference type="AlphaFoldDB" id="A0A8J3A159"/>
<comment type="similarity">
    <text evidence="4">Belongs to the TonB-dependent receptor family.</text>
</comment>
<evidence type="ECO:0000256" key="1">
    <source>
        <dbReference type="ARBA" id="ARBA00004442"/>
    </source>
</evidence>
<accession>A0A8J3A159</accession>
<comment type="subcellular location">
    <subcellularLocation>
        <location evidence="1 4">Cell outer membrane</location>
    </subcellularLocation>
</comment>
<evidence type="ECO:0000259" key="7">
    <source>
        <dbReference type="Pfam" id="PF07715"/>
    </source>
</evidence>
<organism evidence="8 9">
    <name type="scientific">Aquisalinus luteolus</name>
    <dbReference type="NCBI Taxonomy" id="1566827"/>
    <lineage>
        <taxon>Bacteria</taxon>
        <taxon>Pseudomonadati</taxon>
        <taxon>Pseudomonadota</taxon>
        <taxon>Alphaproteobacteria</taxon>
        <taxon>Parvularculales</taxon>
        <taxon>Parvularculaceae</taxon>
        <taxon>Aquisalinus</taxon>
    </lineage>
</organism>
<sequence length="917" mass="101241">MRMNTNKFMAVSAIALCAAGMAPSAFAQDAEVEGEDVITITGFRASLAEALDVKRESTAAVDAIVADDIADFPDQNLAEALGRVPGVAITRERGEGREITVRGLGGEYTRVRINGMESIASTNGNRGRGFDFNIFASELFNNIIIRKTATADVDEGSLGAVVDLNTGRPFAYPTGTTFAVNAQAQYNDLNEEIAPRLSGLFAYNNPEETFGITLSAALSDYETELETQNTVRWQRSRFASVGGQSCTTTPEPADCSTVTNAWHPRIPRYGVQTESRDRLGLTAGLQFKPAESTLITIDSLYSTYEASRSEIYGEVLFRGNEGGMDVVDYTYDPDLNLLTSMTVNNAWVRNEYFENLWTTDFHQFSANIEHDFTDSLRLNGMIGTSKSETDREYELTFMYDDRDYNGYFYDYSDDEEPVLAFNGPDVSDPANFQMTELRDRPEQIEHGYDTANFEVEWDYFDNHSVSVGGAWKRFTYEATNAARDTGVCAAGYFDCDTDNDGVDDLLGVPATDALSDIYTYGGPAGDGSTLTWAIPNGDAWTEYFDLFNLPFTSTYANNFNSVEEESYSVFFKLDGSFPVGTMELMYDVGGRYVETDQKSAGVNSGVQVEVDRDPYDDFLPAANLALWITDDLVLRGAAAKVMKRPGLGSLSPGGSVDSFNYRVSYSNPFLEPTRATTLDGSLEWYFADESLLSLAVFAKDIESFPINSTRTDTFASTGLPTSVLLPTSPTAQNPEGGPLESCNPANGGSGCWEIRSLDDGPGADIKGFEISMQTPLAEIVDVPPVLEGLGFIANYTYVDSDVEYYGGTLTERLIGLSNVSYNATVYYENGPFEARVSGSYRDDYLQGTRDNDFEVVGESFFVDFSSSYEINDQFEVSFEALNLTDEFSDVYIDREDQRRYSWEHTGRVFLVGARFKM</sequence>
<keyword evidence="5" id="KW-0732">Signal</keyword>
<dbReference type="InterPro" id="IPR036942">
    <property type="entry name" value="Beta-barrel_TonB_sf"/>
</dbReference>
<dbReference type="Gene3D" id="2.40.170.20">
    <property type="entry name" value="TonB-dependent receptor, beta-barrel domain"/>
    <property type="match status" value="1"/>
</dbReference>
<feature type="domain" description="TonB-dependent receptor plug" evidence="7">
    <location>
        <begin position="54"/>
        <end position="161"/>
    </location>
</feature>
<dbReference type="Pfam" id="PF00593">
    <property type="entry name" value="TonB_dep_Rec_b-barrel"/>
    <property type="match status" value="1"/>
</dbReference>
<dbReference type="InterPro" id="IPR037066">
    <property type="entry name" value="Plug_dom_sf"/>
</dbReference>
<feature type="signal peptide" evidence="5">
    <location>
        <begin position="1"/>
        <end position="27"/>
    </location>
</feature>
<comment type="caution">
    <text evidence="8">The sequence shown here is derived from an EMBL/GenBank/DDBJ whole genome shotgun (WGS) entry which is preliminary data.</text>
</comment>
<feature type="chain" id="PRO_5035144469" evidence="5">
    <location>
        <begin position="28"/>
        <end position="917"/>
    </location>
</feature>
<dbReference type="InterPro" id="IPR000531">
    <property type="entry name" value="Beta-barrel_TonB"/>
</dbReference>
<dbReference type="PANTHER" id="PTHR40980:SF3">
    <property type="entry name" value="TONB-DEPENDENT RECEPTOR-LIKE BETA-BARREL DOMAIN-CONTAINING PROTEIN"/>
    <property type="match status" value="1"/>
</dbReference>
<dbReference type="PANTHER" id="PTHR40980">
    <property type="entry name" value="PLUG DOMAIN-CONTAINING PROTEIN"/>
    <property type="match status" value="1"/>
</dbReference>
<evidence type="ECO:0000256" key="2">
    <source>
        <dbReference type="ARBA" id="ARBA00023136"/>
    </source>
</evidence>
<dbReference type="NCBIfam" id="TIGR01782">
    <property type="entry name" value="TonB-Xanth-Caul"/>
    <property type="match status" value="1"/>
</dbReference>
<keyword evidence="2 4" id="KW-0472">Membrane</keyword>
<feature type="domain" description="TonB-dependent receptor-like beta-barrel" evidence="6">
    <location>
        <begin position="400"/>
        <end position="883"/>
    </location>
</feature>
<dbReference type="GO" id="GO:0009279">
    <property type="term" value="C:cell outer membrane"/>
    <property type="evidence" value="ECO:0007669"/>
    <property type="project" value="UniProtKB-SubCell"/>
</dbReference>
<evidence type="ECO:0000313" key="8">
    <source>
        <dbReference type="EMBL" id="GGH92316.1"/>
    </source>
</evidence>
<dbReference type="SUPFAM" id="SSF56935">
    <property type="entry name" value="Porins"/>
    <property type="match status" value="1"/>
</dbReference>
<dbReference type="Proteomes" id="UP000621856">
    <property type="component" value="Unassembled WGS sequence"/>
</dbReference>
<dbReference type="EMBL" id="BMGZ01000001">
    <property type="protein sequence ID" value="GGH92316.1"/>
    <property type="molecule type" value="Genomic_DNA"/>
</dbReference>
<name>A0A8J3A159_9PROT</name>
<evidence type="ECO:0000313" key="9">
    <source>
        <dbReference type="Proteomes" id="UP000621856"/>
    </source>
</evidence>
<evidence type="ECO:0000259" key="6">
    <source>
        <dbReference type="Pfam" id="PF00593"/>
    </source>
</evidence>
<evidence type="ECO:0000256" key="4">
    <source>
        <dbReference type="RuleBase" id="RU003357"/>
    </source>
</evidence>
<evidence type="ECO:0000256" key="5">
    <source>
        <dbReference type="SAM" id="SignalP"/>
    </source>
</evidence>
<dbReference type="InterPro" id="IPR010104">
    <property type="entry name" value="TonB_rcpt_bac"/>
</dbReference>
<dbReference type="Gene3D" id="2.170.130.10">
    <property type="entry name" value="TonB-dependent receptor, plug domain"/>
    <property type="match status" value="1"/>
</dbReference>
<evidence type="ECO:0000256" key="3">
    <source>
        <dbReference type="ARBA" id="ARBA00023237"/>
    </source>
</evidence>
<reference evidence="8" key="2">
    <citation type="submission" date="2020-09" db="EMBL/GenBank/DDBJ databases">
        <authorList>
            <person name="Sun Q."/>
            <person name="Zhou Y."/>
        </authorList>
    </citation>
    <scope>NUCLEOTIDE SEQUENCE</scope>
    <source>
        <strain evidence="8">CGMCC 1.14984</strain>
    </source>
</reference>
<dbReference type="Pfam" id="PF07715">
    <property type="entry name" value="Plug"/>
    <property type="match status" value="1"/>
</dbReference>
<keyword evidence="4" id="KW-0798">TonB box</keyword>
<proteinExistence type="inferred from homology"/>
<gene>
    <name evidence="8" type="primary">iroN</name>
    <name evidence="8" type="ORF">GCM10011355_01530</name>
</gene>
<protein>
    <submittedName>
        <fullName evidence="8">TonB-dependent receptor</fullName>
    </submittedName>
</protein>
<keyword evidence="3" id="KW-0998">Cell outer membrane</keyword>
<keyword evidence="8" id="KW-0675">Receptor</keyword>
<reference evidence="8" key="1">
    <citation type="journal article" date="2014" name="Int. J. Syst. Evol. Microbiol.">
        <title>Complete genome sequence of Corynebacterium casei LMG S-19264T (=DSM 44701T), isolated from a smear-ripened cheese.</title>
        <authorList>
            <consortium name="US DOE Joint Genome Institute (JGI-PGF)"/>
            <person name="Walter F."/>
            <person name="Albersmeier A."/>
            <person name="Kalinowski J."/>
            <person name="Ruckert C."/>
        </authorList>
    </citation>
    <scope>NUCLEOTIDE SEQUENCE</scope>
    <source>
        <strain evidence="8">CGMCC 1.14984</strain>
    </source>
</reference>
<dbReference type="InterPro" id="IPR012910">
    <property type="entry name" value="Plug_dom"/>
</dbReference>